<dbReference type="GO" id="GO:0010073">
    <property type="term" value="P:meristem maintenance"/>
    <property type="evidence" value="ECO:0007669"/>
    <property type="project" value="InterPro"/>
</dbReference>
<feature type="region of interest" description="Disordered" evidence="1">
    <location>
        <begin position="602"/>
        <end position="721"/>
    </location>
</feature>
<dbReference type="OrthoDB" id="1572276at2759"/>
<feature type="non-terminal residue" evidence="3">
    <location>
        <position position="1"/>
    </location>
</feature>
<dbReference type="Proteomes" id="UP000428333">
    <property type="component" value="Linkage Group LG01"/>
</dbReference>
<name>A0A6A4M2H3_9ERIC</name>
<evidence type="ECO:0000313" key="4">
    <source>
        <dbReference type="Proteomes" id="UP000428333"/>
    </source>
</evidence>
<dbReference type="PANTHER" id="PTHR46033">
    <property type="entry name" value="PROTEIN MAIN-LIKE 2"/>
    <property type="match status" value="1"/>
</dbReference>
<keyword evidence="4" id="KW-1185">Reference proteome</keyword>
<feature type="compositionally biased region" description="Low complexity" evidence="1">
    <location>
        <begin position="631"/>
        <end position="644"/>
    </location>
</feature>
<dbReference type="Pfam" id="PF10536">
    <property type="entry name" value="PMD"/>
    <property type="match status" value="1"/>
</dbReference>
<dbReference type="PANTHER" id="PTHR46033:SF80">
    <property type="entry name" value="PROTEIN MAIN-LIKE 2-LIKE"/>
    <property type="match status" value="1"/>
</dbReference>
<comment type="caution">
    <text evidence="3">The sequence shown here is derived from an EMBL/GenBank/DDBJ whole genome shotgun (WGS) entry which is preliminary data.</text>
</comment>
<accession>A0A6A4M2H3</accession>
<evidence type="ECO:0000256" key="1">
    <source>
        <dbReference type="SAM" id="MobiDB-lite"/>
    </source>
</evidence>
<dbReference type="InterPro" id="IPR044824">
    <property type="entry name" value="MAIN-like"/>
</dbReference>
<reference evidence="3 4" key="1">
    <citation type="journal article" date="2019" name="Genome Biol. Evol.">
        <title>The Rhododendron genome and chromosomal organization provide insight into shared whole-genome duplications across the heath family (Ericaceae).</title>
        <authorList>
            <person name="Soza V.L."/>
            <person name="Lindsley D."/>
            <person name="Waalkes A."/>
            <person name="Ramage E."/>
            <person name="Patwardhan R.P."/>
            <person name="Burton J.N."/>
            <person name="Adey A."/>
            <person name="Kumar A."/>
            <person name="Qiu R."/>
            <person name="Shendure J."/>
            <person name="Hall B."/>
        </authorList>
    </citation>
    <scope>NUCLEOTIDE SEQUENCE [LARGE SCALE GENOMIC DNA]</scope>
    <source>
        <strain evidence="3">RSF 1966-606</strain>
    </source>
</reference>
<dbReference type="InterPro" id="IPR019557">
    <property type="entry name" value="AminoTfrase-like_pln_mobile"/>
</dbReference>
<dbReference type="EMBL" id="QEFC01000030">
    <property type="protein sequence ID" value="KAE9467466.1"/>
    <property type="molecule type" value="Genomic_DNA"/>
</dbReference>
<evidence type="ECO:0000313" key="3">
    <source>
        <dbReference type="EMBL" id="KAE9467466.1"/>
    </source>
</evidence>
<gene>
    <name evidence="3" type="ORF">C3L33_00633</name>
</gene>
<feature type="region of interest" description="Disordered" evidence="1">
    <location>
        <begin position="36"/>
        <end position="57"/>
    </location>
</feature>
<feature type="compositionally biased region" description="Low complexity" evidence="1">
    <location>
        <begin position="463"/>
        <end position="474"/>
    </location>
</feature>
<protein>
    <recommendedName>
        <fullName evidence="2">Aminotransferase-like plant mobile domain-containing protein</fullName>
    </recommendedName>
</protein>
<feature type="compositionally biased region" description="Polar residues" evidence="1">
    <location>
        <begin position="687"/>
        <end position="701"/>
    </location>
</feature>
<feature type="region of interest" description="Disordered" evidence="1">
    <location>
        <begin position="561"/>
        <end position="588"/>
    </location>
</feature>
<sequence>MGGHQELGVCVLTLEHGYPFFCMGLGGERTFTGGCFHSHPPAPPQSQHPGSGQTLSRRLRECRGAEETAQAGSEWPHFHCPGYPQARPPAREDSVPGVARDFVTGPHYGQWLYMAGFFAYFLSYYVLPDYPIDGLSQAVFPLAVLLARGQPVALAPLFLGSLYRQLDLVQADYARSLGRCDHLSMVHTNFLLAYFFKHFRAIAPVPLAFQASGQRSRAEQWQGTSSNASWYEACDVKTNFTPRPFNITSPGVMGMGLCLLPTSSSLNAASGGDSVARTVVNSTLIALPGWLPFLNNEAAEVVVYRPDRYARQLSFDQGVPGPAPPMPSFTESQLRFMANQLTPILMQLGDLPIPARDRVAGYTPEFRLFWRRNLDSFLTFVRGHAVIPEVSMVRVRDTSLRAITEVQAVDWRGPHSQWVVIDVAPLNREFPAMPPPPPEAAPRRTSARVTRGRTQPPTPAGPSQPSSSQAPAAGEARRHKRVRTQRERDASTFVAFEPEAAAVAETKRRRLEKGIAVVAIFDSPKEQREVEVIQPRTGPVPFPHSEPKSSAVVGVYSVDCNPSPSNAASSEVREPPPPMDTRESMGQAEIAAEPINATVAQLLREEEEDDVEELPHATVGGPSVDRPGAGSISTPSSSQQQYTSARIRSTESFLGRVAGGSPGVSNASFLQGPGSDVGRDIAADATSPHSPACSTSQTHSPHPSARHASTPPAQVPLAVED</sequence>
<organism evidence="3 4">
    <name type="scientific">Rhododendron williamsianum</name>
    <dbReference type="NCBI Taxonomy" id="262921"/>
    <lineage>
        <taxon>Eukaryota</taxon>
        <taxon>Viridiplantae</taxon>
        <taxon>Streptophyta</taxon>
        <taxon>Embryophyta</taxon>
        <taxon>Tracheophyta</taxon>
        <taxon>Spermatophyta</taxon>
        <taxon>Magnoliopsida</taxon>
        <taxon>eudicotyledons</taxon>
        <taxon>Gunneridae</taxon>
        <taxon>Pentapetalae</taxon>
        <taxon>asterids</taxon>
        <taxon>Ericales</taxon>
        <taxon>Ericaceae</taxon>
        <taxon>Ericoideae</taxon>
        <taxon>Rhodoreae</taxon>
        <taxon>Rhododendron</taxon>
    </lineage>
</organism>
<feature type="region of interest" description="Disordered" evidence="1">
    <location>
        <begin position="430"/>
        <end position="488"/>
    </location>
</feature>
<feature type="domain" description="Aminotransferase-like plant mobile" evidence="2">
    <location>
        <begin position="115"/>
        <end position="323"/>
    </location>
</feature>
<evidence type="ECO:0000259" key="2">
    <source>
        <dbReference type="Pfam" id="PF10536"/>
    </source>
</evidence>
<proteinExistence type="predicted"/>
<dbReference type="AlphaFoldDB" id="A0A6A4M2H3"/>